<evidence type="ECO:0000256" key="4">
    <source>
        <dbReference type="ARBA" id="ARBA00012546"/>
    </source>
</evidence>
<name>A0A060HUW4_RHIET</name>
<dbReference type="InterPro" id="IPR032466">
    <property type="entry name" value="Metal_Hydrolase"/>
</dbReference>
<proteinExistence type="inferred from homology"/>
<evidence type="ECO:0000256" key="5">
    <source>
        <dbReference type="ARBA" id="ARBA00020555"/>
    </source>
</evidence>
<dbReference type="RefSeq" id="WP_038686015.1">
    <property type="nucleotide sequence ID" value="NZ_CP006986.1"/>
</dbReference>
<dbReference type="EC" id="5.3.1.12" evidence="4"/>
<dbReference type="EMBL" id="CP006986">
    <property type="protein sequence ID" value="AIC25279.1"/>
    <property type="molecule type" value="Genomic_DNA"/>
</dbReference>
<dbReference type="SUPFAM" id="SSF51556">
    <property type="entry name" value="Metallo-dependent hydrolases"/>
    <property type="match status" value="1"/>
</dbReference>
<dbReference type="UniPathway" id="UPA00246"/>
<sequence>MDAGNGFLHPDRLFPADPATRTIARDLYETVRNLPIVSPHGHTEPAWFADDKPFEDAASLLVIPDHYLFRMLHSVGVPLDALGVPRLDGEPVAAGRAIWQTFARHYHLFRGTPSSLWVDHAMSAVLGCTEPLTPDNADALYDHINAQLALPEFRPRALHQRFGIETIATTEGALDPLAHHQKMAADGWIGRVRTTYRPDSVTDPDAVGFRDNLVKFGEITGADATRWDGLIEAHRRRRAYFRQFGATATDHGVPTAFTADLPLAEKQALLDKALKGPLSPQDAELFRGQMMTEMAGLSAEDGMVMQIHAGSRRNTDSGLFATRGPNMGADIPTRTDWVGGLNALLSKYGHAPGLRVLLFTLDETTYARELAPMAGHWPCLMIGPPWWFHDSPLGIRRYLDQVVETAGFANMAGFNDDTRALLSIPARHDVWRREVCRFLAGLVAEHRLSKREAEIVAGELSYGNAKKAYKL</sequence>
<dbReference type="GO" id="GO:0008880">
    <property type="term" value="F:glucuronate isomerase activity"/>
    <property type="evidence" value="ECO:0007669"/>
    <property type="project" value="UniProtKB-EC"/>
</dbReference>
<evidence type="ECO:0000256" key="1">
    <source>
        <dbReference type="ARBA" id="ARBA00001165"/>
    </source>
</evidence>
<comment type="pathway">
    <text evidence="2">Carbohydrate metabolism; pentose and glucuronate interconversion.</text>
</comment>
<dbReference type="NCBIfam" id="NF002794">
    <property type="entry name" value="PRK02925.1"/>
    <property type="match status" value="1"/>
</dbReference>
<dbReference type="GO" id="GO:0019698">
    <property type="term" value="P:D-galacturonate catabolic process"/>
    <property type="evidence" value="ECO:0007669"/>
    <property type="project" value="TreeGrafter"/>
</dbReference>
<dbReference type="KEGG" id="rei:IE4771_CH00104"/>
<dbReference type="PANTHER" id="PTHR30068:SF4">
    <property type="entry name" value="URONATE ISOMERASE"/>
    <property type="match status" value="1"/>
</dbReference>
<evidence type="ECO:0000313" key="7">
    <source>
        <dbReference type="EMBL" id="AIC25279.1"/>
    </source>
</evidence>
<dbReference type="Gene3D" id="1.10.2020.10">
    <property type="entry name" value="uronate isomerase, domain 2, chain A"/>
    <property type="match status" value="1"/>
</dbReference>
<evidence type="ECO:0000256" key="6">
    <source>
        <dbReference type="ARBA" id="ARBA00023235"/>
    </source>
</evidence>
<gene>
    <name evidence="7" type="primary">uxaC</name>
    <name evidence="7" type="ORF">IE4771_CH00104</name>
</gene>
<accession>A0A060HUW4</accession>
<protein>
    <recommendedName>
        <fullName evidence="5">Uronate isomerase</fullName>
        <ecNumber evidence="4">5.3.1.12</ecNumber>
    </recommendedName>
</protein>
<evidence type="ECO:0000256" key="3">
    <source>
        <dbReference type="ARBA" id="ARBA00008397"/>
    </source>
</evidence>
<dbReference type="Gene3D" id="3.20.20.140">
    <property type="entry name" value="Metal-dependent hydrolases"/>
    <property type="match status" value="1"/>
</dbReference>
<dbReference type="InterPro" id="IPR003766">
    <property type="entry name" value="Uronate_isomerase"/>
</dbReference>
<dbReference type="Pfam" id="PF02614">
    <property type="entry name" value="UxaC"/>
    <property type="match status" value="1"/>
</dbReference>
<dbReference type="HOGENOM" id="CLU_044465_0_0_5"/>
<evidence type="ECO:0000313" key="8">
    <source>
        <dbReference type="Proteomes" id="UP000027180"/>
    </source>
</evidence>
<comment type="similarity">
    <text evidence="3">Belongs to the metallo-dependent hydrolases superfamily. Uronate isomerase family.</text>
</comment>
<keyword evidence="6 7" id="KW-0413">Isomerase</keyword>
<comment type="catalytic activity">
    <reaction evidence="1">
        <text>D-glucuronate = D-fructuronate</text>
        <dbReference type="Rhea" id="RHEA:13049"/>
        <dbReference type="ChEBI" id="CHEBI:58720"/>
        <dbReference type="ChEBI" id="CHEBI:59863"/>
        <dbReference type="EC" id="5.3.1.12"/>
    </reaction>
</comment>
<organism evidence="7 8">
    <name type="scientific">Rhizobium etli bv. mimosae str. IE4771</name>
    <dbReference type="NCBI Taxonomy" id="1432050"/>
    <lineage>
        <taxon>Bacteria</taxon>
        <taxon>Pseudomonadati</taxon>
        <taxon>Pseudomonadota</taxon>
        <taxon>Alphaproteobacteria</taxon>
        <taxon>Hyphomicrobiales</taxon>
        <taxon>Rhizobiaceae</taxon>
        <taxon>Rhizobium/Agrobacterium group</taxon>
        <taxon>Rhizobium</taxon>
    </lineage>
</organism>
<dbReference type="AlphaFoldDB" id="A0A060HUW4"/>
<reference evidence="7 8" key="1">
    <citation type="submission" date="2013-12" db="EMBL/GenBank/DDBJ databases">
        <title>Complete genome sequence of Rhizobium etli bv. mimosae IE4771.</title>
        <authorList>
            <person name="Bustos P."/>
            <person name="Santamaria R.I."/>
            <person name="Lozano L."/>
            <person name="Ormeno-Orrillo E."/>
            <person name="Rogel M.A."/>
            <person name="Romero D."/>
            <person name="Cevallos M.A."/>
            <person name="Martinez-Romero E."/>
            <person name="Gonzalez V."/>
        </authorList>
    </citation>
    <scope>NUCLEOTIDE SEQUENCE [LARGE SCALE GENOMIC DNA]</scope>
    <source>
        <strain evidence="7 8">IE4771</strain>
    </source>
</reference>
<dbReference type="OrthoDB" id="9766564at2"/>
<evidence type="ECO:0000256" key="2">
    <source>
        <dbReference type="ARBA" id="ARBA00004892"/>
    </source>
</evidence>
<dbReference type="PANTHER" id="PTHR30068">
    <property type="entry name" value="URONATE ISOMERASE"/>
    <property type="match status" value="1"/>
</dbReference>
<dbReference type="Proteomes" id="UP000027180">
    <property type="component" value="Chromosome"/>
</dbReference>
<dbReference type="GO" id="GO:0042840">
    <property type="term" value="P:D-glucuronate catabolic process"/>
    <property type="evidence" value="ECO:0007669"/>
    <property type="project" value="TreeGrafter"/>
</dbReference>